<protein>
    <submittedName>
        <fullName evidence="2">Uncharacterized protein</fullName>
    </submittedName>
</protein>
<feature type="compositionally biased region" description="Polar residues" evidence="1">
    <location>
        <begin position="57"/>
        <end position="67"/>
    </location>
</feature>
<feature type="compositionally biased region" description="Polar residues" evidence="1">
    <location>
        <begin position="228"/>
        <end position="247"/>
    </location>
</feature>
<dbReference type="AlphaFoldDB" id="A0A1B5L2V9"/>
<feature type="region of interest" description="Disordered" evidence="1">
    <location>
        <begin position="57"/>
        <end position="79"/>
    </location>
</feature>
<feature type="region of interest" description="Disordered" evidence="1">
    <location>
        <begin position="146"/>
        <end position="260"/>
    </location>
</feature>
<feature type="compositionally biased region" description="Low complexity" evidence="1">
    <location>
        <begin position="146"/>
        <end position="181"/>
    </location>
</feature>
<reference evidence="3" key="1">
    <citation type="journal article" date="2016" name="Genome Announc.">
        <title>Genome sequence of Ustilaginoidea virens IPU010, a rice pathogenic fungus causing false smut.</title>
        <authorList>
            <person name="Kumagai T."/>
            <person name="Ishii T."/>
            <person name="Terai G."/>
            <person name="Umemura M."/>
            <person name="Machida M."/>
            <person name="Asai K."/>
        </authorList>
    </citation>
    <scope>NUCLEOTIDE SEQUENCE [LARGE SCALE GENOMIC DNA]</scope>
    <source>
        <strain evidence="3">IPU010</strain>
    </source>
</reference>
<sequence>MSGCLCRCPDSTQLLTAYVRSARLPSTVSRSSLRAADAGRRTAQLCAEQLHDDRWNASLSNESNGHESSASADDATDASAASRSTGAAAAAAAAAASPSSTISTTSASVASAATTAAAVTTASAATAAPTATAATTITAVTASTTTSAAAASSSPPSSTTTSIATRTAPATPTTSAATPDPSRSKPDDHPPTAFERCSGHSNQSHVAASAAVRDTAAAPSQPAFAKRTASSLSRYTPDTNLLYQSHQRSGHAYDRDAPES</sequence>
<evidence type="ECO:0000256" key="1">
    <source>
        <dbReference type="SAM" id="MobiDB-lite"/>
    </source>
</evidence>
<proteinExistence type="predicted"/>
<dbReference type="Proteomes" id="UP000054053">
    <property type="component" value="Unassembled WGS sequence"/>
</dbReference>
<dbReference type="EMBL" id="BBTG02000053">
    <property type="protein sequence ID" value="GAO16754.1"/>
    <property type="molecule type" value="Genomic_DNA"/>
</dbReference>
<accession>A0A1B5L2V9</accession>
<feature type="compositionally biased region" description="Low complexity" evidence="1">
    <location>
        <begin position="68"/>
        <end position="79"/>
    </location>
</feature>
<comment type="caution">
    <text evidence="2">The sequence shown here is derived from an EMBL/GenBank/DDBJ whole genome shotgun (WGS) entry which is preliminary data.</text>
</comment>
<feature type="compositionally biased region" description="Basic and acidic residues" evidence="1">
    <location>
        <begin position="251"/>
        <end position="260"/>
    </location>
</feature>
<feature type="compositionally biased region" description="Low complexity" evidence="1">
    <location>
        <begin position="207"/>
        <end position="218"/>
    </location>
</feature>
<organism evidence="2 3">
    <name type="scientific">Ustilaginoidea virens</name>
    <name type="common">Rice false smut fungus</name>
    <name type="synonym">Villosiclava virens</name>
    <dbReference type="NCBI Taxonomy" id="1159556"/>
    <lineage>
        <taxon>Eukaryota</taxon>
        <taxon>Fungi</taxon>
        <taxon>Dikarya</taxon>
        <taxon>Ascomycota</taxon>
        <taxon>Pezizomycotina</taxon>
        <taxon>Sordariomycetes</taxon>
        <taxon>Hypocreomycetidae</taxon>
        <taxon>Hypocreales</taxon>
        <taxon>Clavicipitaceae</taxon>
        <taxon>Ustilaginoidea</taxon>
    </lineage>
</organism>
<name>A0A1B5L2V9_USTVR</name>
<gene>
    <name evidence="2" type="ORF">UVI_02057980</name>
</gene>
<evidence type="ECO:0000313" key="3">
    <source>
        <dbReference type="Proteomes" id="UP000054053"/>
    </source>
</evidence>
<evidence type="ECO:0000313" key="2">
    <source>
        <dbReference type="EMBL" id="GAO16754.1"/>
    </source>
</evidence>